<dbReference type="InterPro" id="IPR028082">
    <property type="entry name" value="Peripla_BP_I"/>
</dbReference>
<keyword evidence="1" id="KW-0732">Signal</keyword>
<proteinExistence type="predicted"/>
<dbReference type="RefSeq" id="WP_394841510.1">
    <property type="nucleotide sequence ID" value="NZ_CP089982.1"/>
</dbReference>
<dbReference type="PROSITE" id="PS51257">
    <property type="entry name" value="PROKAR_LIPOPROTEIN"/>
    <property type="match status" value="1"/>
</dbReference>
<keyword evidence="3" id="KW-1185">Reference proteome</keyword>
<name>A0ABZ2K1E5_9BACT</name>
<dbReference type="EMBL" id="CP089982">
    <property type="protein sequence ID" value="WXA90890.1"/>
    <property type="molecule type" value="Genomic_DNA"/>
</dbReference>
<protein>
    <submittedName>
        <fullName evidence="2">Uncharacterized protein</fullName>
    </submittedName>
</protein>
<organism evidence="2 3">
    <name type="scientific">Pendulispora brunnea</name>
    <dbReference type="NCBI Taxonomy" id="2905690"/>
    <lineage>
        <taxon>Bacteria</taxon>
        <taxon>Pseudomonadati</taxon>
        <taxon>Myxococcota</taxon>
        <taxon>Myxococcia</taxon>
        <taxon>Myxococcales</taxon>
        <taxon>Sorangiineae</taxon>
        <taxon>Pendulisporaceae</taxon>
        <taxon>Pendulispora</taxon>
    </lineage>
</organism>
<evidence type="ECO:0000313" key="3">
    <source>
        <dbReference type="Proteomes" id="UP001379533"/>
    </source>
</evidence>
<gene>
    <name evidence="2" type="ORF">LZC95_31100</name>
</gene>
<sequence>MGSNARRWCGLVLAAALGVAFGAQGCTFTSNTTAIQCTTEAECLERGPEFAGTTCDKSTRTCVKVAADQDLCKTNKECIDKAGGLAAICRKSDHKCAQLTSPECPRVYAQKDQLLNDKAIVIGAITPFSHSALADFTEAALQLGQEDISRIVRGLPSADGSSDIRPLVVVSCEEFFHNGFDGLVVAANHLVKDLEIPVNIGPIAQANVLLAEEQVFRPNKVLDIIPLSLSTSLIKPEPTPMAWGLAVNDKKMTQVSQLLIQRELEPRLRADGVTEPIRVAIIYEDNVLGLNTRRQMEEKLFYNGKSLTANVSDGNYLAVTIGNVIDHVGNPAPELKVAEAVSSVLNFKPHIILHAVAPGSIALATFPLLTQWPKGTRLPYHMDLVSVFGSFVPLYDVLTAIPPMRSRFFSVTNHLPPELQSRIDQWVRHFKTRFKQFPLDSRSPGTTLVHQWYDSVFLAAYAIVANGNKPLTGENLAATLTQFNPPGGFVRTGTDDITRAFGLLNSGQGIDLDGLSGNMNFDPATGFVDYDAEITCPMVDSNRVVDFAPTGFYAQGDQVRGTFKCTP</sequence>
<dbReference type="SUPFAM" id="SSF53822">
    <property type="entry name" value="Periplasmic binding protein-like I"/>
    <property type="match status" value="1"/>
</dbReference>
<accession>A0ABZ2K1E5</accession>
<feature type="signal peptide" evidence="1">
    <location>
        <begin position="1"/>
        <end position="25"/>
    </location>
</feature>
<evidence type="ECO:0000256" key="1">
    <source>
        <dbReference type="SAM" id="SignalP"/>
    </source>
</evidence>
<reference evidence="2 3" key="1">
    <citation type="submission" date="2021-12" db="EMBL/GenBank/DDBJ databases">
        <title>Discovery of the Pendulisporaceae a myxobacterial family with distinct sporulation behavior and unique specialized metabolism.</title>
        <authorList>
            <person name="Garcia R."/>
            <person name="Popoff A."/>
            <person name="Bader C.D."/>
            <person name="Loehr J."/>
            <person name="Walesch S."/>
            <person name="Walt C."/>
            <person name="Boldt J."/>
            <person name="Bunk B."/>
            <person name="Haeckl F.J.F.P.J."/>
            <person name="Gunesch A.P."/>
            <person name="Birkelbach J."/>
            <person name="Nuebel U."/>
            <person name="Pietschmann T."/>
            <person name="Bach T."/>
            <person name="Mueller R."/>
        </authorList>
    </citation>
    <scope>NUCLEOTIDE SEQUENCE [LARGE SCALE GENOMIC DNA]</scope>
    <source>
        <strain evidence="2 3">MSr12523</strain>
    </source>
</reference>
<dbReference type="Proteomes" id="UP001379533">
    <property type="component" value="Chromosome"/>
</dbReference>
<evidence type="ECO:0000313" key="2">
    <source>
        <dbReference type="EMBL" id="WXA90890.1"/>
    </source>
</evidence>
<feature type="chain" id="PRO_5047392934" evidence="1">
    <location>
        <begin position="26"/>
        <end position="567"/>
    </location>
</feature>